<feature type="transmembrane region" description="Helical" evidence="1">
    <location>
        <begin position="237"/>
        <end position="260"/>
    </location>
</feature>
<gene>
    <name evidence="2" type="ORF">ACFPFO_22130</name>
</gene>
<sequence>MIETSTFTDRIALDDLPIAATGVYALTAVLWLAVLDGWLPMAMAVVDAPMTAPGVPELMATENGLYGVGTYLLMWGAMMMAMMLPSAVPVVRRYRRAACGSPRRTAIAVAGFLGAYALVWTLVGVVPLATDALVSIHGVATTAGRPFVAGLFLLAGAFQLSARKRRFLSRCRAPDGTLCSSPVQGVKHGVAHAAGCVGCTWALFALMVGLGSMNAVVMLAITLVVSIERLSPNGEEIAGATGVVLLAAGVLTLAVGGPLVP</sequence>
<keyword evidence="1" id="KW-1133">Transmembrane helix</keyword>
<feature type="transmembrane region" description="Helical" evidence="1">
    <location>
        <begin position="143"/>
        <end position="162"/>
    </location>
</feature>
<comment type="caution">
    <text evidence="2">The sequence shown here is derived from an EMBL/GenBank/DDBJ whole genome shotgun (WGS) entry which is preliminary data.</text>
</comment>
<keyword evidence="1" id="KW-0812">Transmembrane</keyword>
<feature type="transmembrane region" description="Helical" evidence="1">
    <location>
        <begin position="105"/>
        <end position="123"/>
    </location>
</feature>
<evidence type="ECO:0000313" key="2">
    <source>
        <dbReference type="EMBL" id="MFC4990399.1"/>
    </source>
</evidence>
<dbReference type="Pfam" id="PF09948">
    <property type="entry name" value="PpoB2"/>
    <property type="match status" value="1"/>
</dbReference>
<protein>
    <submittedName>
        <fullName evidence="2">DUF2182 domain-containing protein</fullName>
    </submittedName>
</protein>
<keyword evidence="3" id="KW-1185">Reference proteome</keyword>
<proteinExistence type="predicted"/>
<dbReference type="EMBL" id="JBHSJG010000072">
    <property type="protein sequence ID" value="MFC4990399.1"/>
    <property type="molecule type" value="Genomic_DNA"/>
</dbReference>
<keyword evidence="1" id="KW-0472">Membrane</keyword>
<organism evidence="2 3">
    <name type="scientific">Saliphagus infecundisoli</name>
    <dbReference type="NCBI Taxonomy" id="1849069"/>
    <lineage>
        <taxon>Archaea</taxon>
        <taxon>Methanobacteriati</taxon>
        <taxon>Methanobacteriota</taxon>
        <taxon>Stenosarchaea group</taxon>
        <taxon>Halobacteria</taxon>
        <taxon>Halobacteriales</taxon>
        <taxon>Natrialbaceae</taxon>
        <taxon>Saliphagus</taxon>
    </lineage>
</organism>
<dbReference type="RefSeq" id="WP_114576244.1">
    <property type="nucleotide sequence ID" value="NZ_JAIVEF010000009.1"/>
</dbReference>
<reference evidence="2 3" key="1">
    <citation type="journal article" date="2019" name="Int. J. Syst. Evol. Microbiol.">
        <title>The Global Catalogue of Microorganisms (GCM) 10K type strain sequencing project: providing services to taxonomists for standard genome sequencing and annotation.</title>
        <authorList>
            <consortium name="The Broad Institute Genomics Platform"/>
            <consortium name="The Broad Institute Genome Sequencing Center for Infectious Disease"/>
            <person name="Wu L."/>
            <person name="Ma J."/>
        </authorList>
    </citation>
    <scope>NUCLEOTIDE SEQUENCE [LARGE SCALE GENOMIC DNA]</scope>
    <source>
        <strain evidence="2 3">CGMCC 1.15824</strain>
    </source>
</reference>
<dbReference type="Proteomes" id="UP001595925">
    <property type="component" value="Unassembled WGS sequence"/>
</dbReference>
<evidence type="ECO:0000313" key="3">
    <source>
        <dbReference type="Proteomes" id="UP001595925"/>
    </source>
</evidence>
<dbReference type="AlphaFoldDB" id="A0ABD5QN21"/>
<feature type="transmembrane region" description="Helical" evidence="1">
    <location>
        <begin position="65"/>
        <end position="84"/>
    </location>
</feature>
<feature type="transmembrane region" description="Helical" evidence="1">
    <location>
        <begin position="201"/>
        <end position="225"/>
    </location>
</feature>
<evidence type="ECO:0000256" key="1">
    <source>
        <dbReference type="SAM" id="Phobius"/>
    </source>
</evidence>
<feature type="transmembrane region" description="Helical" evidence="1">
    <location>
        <begin position="21"/>
        <end position="45"/>
    </location>
</feature>
<dbReference type="InterPro" id="IPR018688">
    <property type="entry name" value="PpoB2-like"/>
</dbReference>
<name>A0ABD5QN21_9EURY</name>
<accession>A0ABD5QN21</accession>